<accession>A0A1F5PLL3</accession>
<dbReference type="AlphaFoldDB" id="A0A1F5PLL3"/>
<dbReference type="Proteomes" id="UP000177682">
    <property type="component" value="Unassembled WGS sequence"/>
</dbReference>
<name>A0A1F5PLL3_9BACT</name>
<feature type="transmembrane region" description="Helical" evidence="1">
    <location>
        <begin position="62"/>
        <end position="85"/>
    </location>
</feature>
<evidence type="ECO:0000313" key="2">
    <source>
        <dbReference type="EMBL" id="OGE90694.1"/>
    </source>
</evidence>
<keyword evidence="1" id="KW-0812">Transmembrane</keyword>
<dbReference type="EMBL" id="MFEY01000004">
    <property type="protein sequence ID" value="OGE90694.1"/>
    <property type="molecule type" value="Genomic_DNA"/>
</dbReference>
<keyword evidence="1" id="KW-1133">Transmembrane helix</keyword>
<comment type="caution">
    <text evidence="2">The sequence shown here is derived from an EMBL/GenBank/DDBJ whole genome shotgun (WGS) entry which is preliminary data.</text>
</comment>
<feature type="transmembrane region" description="Helical" evidence="1">
    <location>
        <begin position="101"/>
        <end position="119"/>
    </location>
</feature>
<evidence type="ECO:0000313" key="3">
    <source>
        <dbReference type="Proteomes" id="UP000177682"/>
    </source>
</evidence>
<keyword evidence="1" id="KW-0472">Membrane</keyword>
<gene>
    <name evidence="2" type="ORF">A3E29_01020</name>
</gene>
<dbReference type="Pfam" id="PF18895">
    <property type="entry name" value="T4SS_pilin"/>
    <property type="match status" value="1"/>
</dbReference>
<reference evidence="2 3" key="1">
    <citation type="journal article" date="2016" name="Nat. Commun.">
        <title>Thousands of microbial genomes shed light on interconnected biogeochemical processes in an aquifer system.</title>
        <authorList>
            <person name="Anantharaman K."/>
            <person name="Brown C.T."/>
            <person name="Hug L.A."/>
            <person name="Sharon I."/>
            <person name="Castelle C.J."/>
            <person name="Probst A.J."/>
            <person name="Thomas B.C."/>
            <person name="Singh A."/>
            <person name="Wilkins M.J."/>
            <person name="Karaoz U."/>
            <person name="Brodie E.L."/>
            <person name="Williams K.H."/>
            <person name="Hubbard S.S."/>
            <person name="Banfield J.F."/>
        </authorList>
    </citation>
    <scope>NUCLEOTIDE SEQUENCE [LARGE SCALE GENOMIC DNA]</scope>
</reference>
<organism evidence="2 3">
    <name type="scientific">Candidatus Doudnabacteria bacterium RIFCSPHIGHO2_12_FULL_48_16</name>
    <dbReference type="NCBI Taxonomy" id="1817838"/>
    <lineage>
        <taxon>Bacteria</taxon>
        <taxon>Candidatus Doudnaibacteriota</taxon>
    </lineage>
</organism>
<sequence>MIIKKNKLLKKSNGVKKSILLLTVLILVMMPLLVQGANPCTAEGLQANSNDFNTLPKCINQIYVWSLGLSSLLAVLMVVLGGYYVMTSAGNAEQATKGKEYIWGAVIGLVLLFTAYLLLRVINPDLINLRFGNPACVKNGQKTAATTAAACKASGGDWSLFYVEPPVTNPNSQ</sequence>
<dbReference type="InterPro" id="IPR043993">
    <property type="entry name" value="T4SS_pilin"/>
</dbReference>
<protein>
    <submittedName>
        <fullName evidence="2">Uncharacterized protein</fullName>
    </submittedName>
</protein>
<evidence type="ECO:0000256" key="1">
    <source>
        <dbReference type="SAM" id="Phobius"/>
    </source>
</evidence>
<proteinExistence type="predicted"/>